<dbReference type="GO" id="GO:0046695">
    <property type="term" value="C:SLIK (SAGA-like) complex"/>
    <property type="evidence" value="ECO:0007669"/>
    <property type="project" value="EnsemblFungi"/>
</dbReference>
<evidence type="ECO:0000256" key="9">
    <source>
        <dbReference type="ARBA" id="ARBA00023159"/>
    </source>
</evidence>
<accession>A0A1D2VKM0</accession>
<dbReference type="Gene3D" id="3.40.630.30">
    <property type="match status" value="1"/>
</dbReference>
<dbReference type="EC" id="2.3.1.48" evidence="3"/>
<dbReference type="STRING" id="1344418.A0A1D2VKM0"/>
<dbReference type="Pfam" id="PF00583">
    <property type="entry name" value="Acetyltransf_1"/>
    <property type="match status" value="1"/>
</dbReference>
<dbReference type="GO" id="GO:0003712">
    <property type="term" value="F:transcription coregulator activity"/>
    <property type="evidence" value="ECO:0007669"/>
    <property type="project" value="EnsemblFungi"/>
</dbReference>
<dbReference type="GO" id="GO:0005829">
    <property type="term" value="C:cytosol"/>
    <property type="evidence" value="ECO:0007669"/>
    <property type="project" value="EnsemblFungi"/>
</dbReference>
<reference evidence="19" key="1">
    <citation type="submission" date="2016-05" db="EMBL/GenBank/DDBJ databases">
        <title>Comparative genomics of biotechnologically important yeasts.</title>
        <authorList>
            <consortium name="DOE Joint Genome Institute"/>
            <person name="Riley R."/>
            <person name="Haridas S."/>
            <person name="Wolfe K.H."/>
            <person name="Lopes M.R."/>
            <person name="Hittinger C.T."/>
            <person name="Goker M."/>
            <person name="Salamov A."/>
            <person name="Wisecaver J."/>
            <person name="Long T.M."/>
            <person name="Aerts A.L."/>
            <person name="Barry K."/>
            <person name="Choi C."/>
            <person name="Clum A."/>
            <person name="Coughlan A.Y."/>
            <person name="Deshpande S."/>
            <person name="Douglass A.P."/>
            <person name="Hanson S.J."/>
            <person name="Klenk H.-P."/>
            <person name="Labutti K."/>
            <person name="Lapidus A."/>
            <person name="Lindquist E."/>
            <person name="Lipzen A."/>
            <person name="Meier-Kolthoff J.P."/>
            <person name="Ohm R.A."/>
            <person name="Otillar R.P."/>
            <person name="Pangilinan J."/>
            <person name="Peng Y."/>
            <person name="Rokas A."/>
            <person name="Rosa C.A."/>
            <person name="Scheuner C."/>
            <person name="Sibirny A.A."/>
            <person name="Slot J.C."/>
            <person name="Stielow J.B."/>
            <person name="Sun H."/>
            <person name="Kurtzman C.P."/>
            <person name="Blackwell M."/>
            <person name="Grigoriev I.V."/>
            <person name="Jeffries T.W."/>
        </authorList>
    </citation>
    <scope>NUCLEOTIDE SEQUENCE [LARGE SCALE GENOMIC DNA]</scope>
    <source>
        <strain evidence="19">DSM 1968</strain>
    </source>
</reference>
<dbReference type="InterPro" id="IPR000182">
    <property type="entry name" value="GNAT_dom"/>
</dbReference>
<dbReference type="GO" id="GO:0140068">
    <property type="term" value="F:histone crotonyltransferase activity"/>
    <property type="evidence" value="ECO:0007669"/>
    <property type="project" value="EnsemblFungi"/>
</dbReference>
<dbReference type="Pfam" id="PF00439">
    <property type="entry name" value="Bromodomain"/>
    <property type="match status" value="1"/>
</dbReference>
<keyword evidence="9" id="KW-0010">Activator</keyword>
<keyword evidence="5 18" id="KW-0808">Transferase</keyword>
<dbReference type="Proteomes" id="UP000095038">
    <property type="component" value="Unassembled WGS sequence"/>
</dbReference>
<gene>
    <name evidence="18" type="ORF">ASCRUDRAFT_69809</name>
</gene>
<keyword evidence="7" id="KW-0805">Transcription regulation</keyword>
<dbReference type="GO" id="GO:0000775">
    <property type="term" value="C:chromosome, centromeric region"/>
    <property type="evidence" value="ECO:0007669"/>
    <property type="project" value="EnsemblFungi"/>
</dbReference>
<dbReference type="SUPFAM" id="SSF47370">
    <property type="entry name" value="Bromodomain"/>
    <property type="match status" value="1"/>
</dbReference>
<dbReference type="InParanoid" id="A0A1D2VKM0"/>
<dbReference type="PRINTS" id="PR00503">
    <property type="entry name" value="BROMODOMAIN"/>
</dbReference>
<evidence type="ECO:0000256" key="15">
    <source>
        <dbReference type="SAM" id="MobiDB-lite"/>
    </source>
</evidence>
<evidence type="ECO:0000256" key="4">
    <source>
        <dbReference type="ARBA" id="ARBA00019713"/>
    </source>
</evidence>
<evidence type="ECO:0000313" key="18">
    <source>
        <dbReference type="EMBL" id="ODV62128.1"/>
    </source>
</evidence>
<dbReference type="InterPro" id="IPR036427">
    <property type="entry name" value="Bromodomain-like_sf"/>
</dbReference>
<evidence type="ECO:0000256" key="11">
    <source>
        <dbReference type="ARBA" id="ARBA00023242"/>
    </source>
</evidence>
<dbReference type="PANTHER" id="PTHR45750">
    <property type="entry name" value="GH11602P"/>
    <property type="match status" value="1"/>
</dbReference>
<name>A0A1D2VKM0_9ASCO</name>
<dbReference type="GO" id="GO:0043992">
    <property type="term" value="F:histone H3K9 acetyltransferase activity"/>
    <property type="evidence" value="ECO:0007669"/>
    <property type="project" value="EnsemblFungi"/>
</dbReference>
<keyword evidence="8 14" id="KW-0103">Bromodomain</keyword>
<dbReference type="Gene3D" id="1.20.920.10">
    <property type="entry name" value="Bromodomain-like"/>
    <property type="match status" value="1"/>
</dbReference>
<dbReference type="InterPro" id="IPR016181">
    <property type="entry name" value="Acyl_CoA_acyltransferase"/>
</dbReference>
<comment type="catalytic activity">
    <reaction evidence="13">
        <text>L-lysyl-[protein] + acetyl-CoA = N(6)-acetyl-L-lysyl-[protein] + CoA + H(+)</text>
        <dbReference type="Rhea" id="RHEA:45948"/>
        <dbReference type="Rhea" id="RHEA-COMP:9752"/>
        <dbReference type="Rhea" id="RHEA-COMP:10731"/>
        <dbReference type="ChEBI" id="CHEBI:15378"/>
        <dbReference type="ChEBI" id="CHEBI:29969"/>
        <dbReference type="ChEBI" id="CHEBI:57287"/>
        <dbReference type="ChEBI" id="CHEBI:57288"/>
        <dbReference type="ChEBI" id="CHEBI:61930"/>
        <dbReference type="EC" id="2.3.1.48"/>
    </reaction>
</comment>
<feature type="region of interest" description="Disordered" evidence="15">
    <location>
        <begin position="41"/>
        <end position="81"/>
    </location>
</feature>
<evidence type="ECO:0000256" key="2">
    <source>
        <dbReference type="ARBA" id="ARBA00008607"/>
    </source>
</evidence>
<dbReference type="InterPro" id="IPR037800">
    <property type="entry name" value="GCN5"/>
</dbReference>
<dbReference type="GO" id="GO:0036408">
    <property type="term" value="F:histone H3K14 acetyltransferase activity"/>
    <property type="evidence" value="ECO:0007669"/>
    <property type="project" value="EnsemblFungi"/>
</dbReference>
<sequence length="469" mass="53941">MNSLKRNAIDTPDDDISLLKKKIKLNQGAQIDIANFTTDQTNKLNSNEDLDKNPDKNLSIDKNDLRLKQGSSKSDSKTNRRMELEKQIFVEQVSEKDSENNIPFKLNLPDSESCFYKEKLAAIEDKEGKIEFKVVNNDDSKESLLILTGLKNLFHKQLPLMPIDYISRLVFDKSHVSIALIRKPLNVFGGITYKPFESKEFAEIVFCAVSSTVQGRGDGALLMNHLKDYVVTNSKIKHFLTCADNQAVGYFQKQGFSKEITLDKKRWDGYIKNYEGVTLMQCSILPKKFRYLDVNKILLLQQIAIIQKIKSLSTSSNIIRPGLKIFKTNPTAKLDPLSIPGIKESGWTPEMEALSQIPKRASHYQDMDELLNELQNHPSASPFLVPVTTEEAPNYYDVIKEPMDLQTMENNFENRVYEKFEQFVYDARLIFNNCRKFNQGSAYYIKTANRLEKFFNEKLKERGYSEFIN</sequence>
<dbReference type="PROSITE" id="PS00633">
    <property type="entry name" value="BROMODOMAIN_1"/>
    <property type="match status" value="1"/>
</dbReference>
<comment type="subcellular location">
    <subcellularLocation>
        <location evidence="1">Nucleus</location>
    </subcellularLocation>
</comment>
<evidence type="ECO:0000256" key="1">
    <source>
        <dbReference type="ARBA" id="ARBA00004123"/>
    </source>
</evidence>
<dbReference type="InterPro" id="IPR001487">
    <property type="entry name" value="Bromodomain"/>
</dbReference>
<evidence type="ECO:0000256" key="7">
    <source>
        <dbReference type="ARBA" id="ARBA00023015"/>
    </source>
</evidence>
<dbReference type="PROSITE" id="PS50014">
    <property type="entry name" value="BROMODOMAIN_2"/>
    <property type="match status" value="1"/>
</dbReference>
<evidence type="ECO:0000256" key="3">
    <source>
        <dbReference type="ARBA" id="ARBA00013184"/>
    </source>
</evidence>
<dbReference type="CDD" id="cd05509">
    <property type="entry name" value="Bromo_gcn5_like"/>
    <property type="match status" value="1"/>
</dbReference>
<dbReference type="InterPro" id="IPR018359">
    <property type="entry name" value="Bromodomain_CS"/>
</dbReference>
<protein>
    <recommendedName>
        <fullName evidence="4">Histone acetyltransferase GCN5</fullName>
        <ecNumber evidence="3">2.3.1.48</ecNumber>
    </recommendedName>
</protein>
<dbReference type="RefSeq" id="XP_020048435.1">
    <property type="nucleotide sequence ID" value="XM_020191714.1"/>
</dbReference>
<evidence type="ECO:0000256" key="14">
    <source>
        <dbReference type="PROSITE-ProRule" id="PRU00035"/>
    </source>
</evidence>
<keyword evidence="6" id="KW-0156">Chromatin regulator</keyword>
<dbReference type="SMART" id="SM00297">
    <property type="entry name" value="BROMO"/>
    <property type="match status" value="1"/>
</dbReference>
<evidence type="ECO:0000256" key="10">
    <source>
        <dbReference type="ARBA" id="ARBA00023163"/>
    </source>
</evidence>
<dbReference type="AlphaFoldDB" id="A0A1D2VKM0"/>
<dbReference type="GO" id="GO:0045815">
    <property type="term" value="P:transcription initiation-coupled chromatin remodeling"/>
    <property type="evidence" value="ECO:0007669"/>
    <property type="project" value="EnsemblFungi"/>
</dbReference>
<keyword evidence="12" id="KW-0012">Acyltransferase</keyword>
<evidence type="ECO:0000256" key="5">
    <source>
        <dbReference type="ARBA" id="ARBA00022679"/>
    </source>
</evidence>
<dbReference type="PROSITE" id="PS51186">
    <property type="entry name" value="GNAT"/>
    <property type="match status" value="1"/>
</dbReference>
<keyword evidence="11" id="KW-0539">Nucleus</keyword>
<proteinExistence type="inferred from homology"/>
<dbReference type="GO" id="GO:0140129">
    <property type="term" value="F:histone H3K56ac reader activity"/>
    <property type="evidence" value="ECO:0007669"/>
    <property type="project" value="EnsemblFungi"/>
</dbReference>
<dbReference type="OrthoDB" id="1937912at2759"/>
<dbReference type="GO" id="GO:0005634">
    <property type="term" value="C:nucleus"/>
    <property type="evidence" value="ECO:0007669"/>
    <property type="project" value="UniProtKB-SubCell"/>
</dbReference>
<dbReference type="GO" id="GO:0140046">
    <property type="term" value="F:histone H4K16ac reader activity"/>
    <property type="evidence" value="ECO:0007669"/>
    <property type="project" value="EnsemblFungi"/>
</dbReference>
<evidence type="ECO:0000256" key="8">
    <source>
        <dbReference type="ARBA" id="ARBA00023117"/>
    </source>
</evidence>
<dbReference type="GO" id="GO:0010515">
    <property type="term" value="P:negative regulation of induction of conjugation with cellular fusion"/>
    <property type="evidence" value="ECO:0007669"/>
    <property type="project" value="EnsemblFungi"/>
</dbReference>
<dbReference type="EMBL" id="KV454478">
    <property type="protein sequence ID" value="ODV62128.1"/>
    <property type="molecule type" value="Genomic_DNA"/>
</dbReference>
<dbReference type="GO" id="GO:0043993">
    <property type="term" value="F:histone H3K18 acetyltransferase activity"/>
    <property type="evidence" value="ECO:0007669"/>
    <property type="project" value="EnsemblFungi"/>
</dbReference>
<keyword evidence="10" id="KW-0804">Transcription</keyword>
<dbReference type="PANTHER" id="PTHR45750:SF3">
    <property type="entry name" value="HISTONE ACETYLTRANSFERASE"/>
    <property type="match status" value="1"/>
</dbReference>
<keyword evidence="19" id="KW-1185">Reference proteome</keyword>
<dbReference type="GO" id="GO:0000124">
    <property type="term" value="C:SAGA complex"/>
    <property type="evidence" value="ECO:0007669"/>
    <property type="project" value="EnsemblFungi"/>
</dbReference>
<dbReference type="GO" id="GO:0032968">
    <property type="term" value="P:positive regulation of transcription elongation by RNA polymerase II"/>
    <property type="evidence" value="ECO:0007669"/>
    <property type="project" value="EnsemblFungi"/>
</dbReference>
<dbReference type="GO" id="GO:0140011">
    <property type="term" value="F:histone H4K12ac reader activity"/>
    <property type="evidence" value="ECO:0007669"/>
    <property type="project" value="EnsemblFungi"/>
</dbReference>
<dbReference type="FunCoup" id="A0A1D2VKM0">
    <property type="interactions" value="491"/>
</dbReference>
<dbReference type="SUPFAM" id="SSF55729">
    <property type="entry name" value="Acyl-CoA N-acyltransferases (Nat)"/>
    <property type="match status" value="1"/>
</dbReference>
<evidence type="ECO:0000259" key="16">
    <source>
        <dbReference type="PROSITE" id="PS50014"/>
    </source>
</evidence>
<evidence type="ECO:0000256" key="6">
    <source>
        <dbReference type="ARBA" id="ARBA00022853"/>
    </source>
</evidence>
<feature type="domain" description="Bromo" evidence="16">
    <location>
        <begin position="375"/>
        <end position="445"/>
    </location>
</feature>
<organism evidence="18 19">
    <name type="scientific">Ascoidea rubescens DSM 1968</name>
    <dbReference type="NCBI Taxonomy" id="1344418"/>
    <lineage>
        <taxon>Eukaryota</taxon>
        <taxon>Fungi</taxon>
        <taxon>Dikarya</taxon>
        <taxon>Ascomycota</taxon>
        <taxon>Saccharomycotina</taxon>
        <taxon>Saccharomycetes</taxon>
        <taxon>Ascoideaceae</taxon>
        <taxon>Ascoidea</taxon>
    </lineage>
</organism>
<evidence type="ECO:0000256" key="12">
    <source>
        <dbReference type="ARBA" id="ARBA00023315"/>
    </source>
</evidence>
<feature type="domain" description="N-acetyltransferase" evidence="17">
    <location>
        <begin position="130"/>
        <end position="275"/>
    </location>
</feature>
<comment type="similarity">
    <text evidence="2">Belongs to the acetyltransferase family. GCN5 subfamily.</text>
</comment>
<feature type="compositionally biased region" description="Basic and acidic residues" evidence="15">
    <location>
        <begin position="49"/>
        <end position="67"/>
    </location>
</feature>
<evidence type="ECO:0000256" key="13">
    <source>
        <dbReference type="ARBA" id="ARBA00048017"/>
    </source>
</evidence>
<dbReference type="GO" id="GO:0140671">
    <property type="term" value="C:ADA complex"/>
    <property type="evidence" value="ECO:0007669"/>
    <property type="project" value="EnsemblFungi"/>
</dbReference>
<evidence type="ECO:0000259" key="17">
    <source>
        <dbReference type="PROSITE" id="PS51186"/>
    </source>
</evidence>
<evidence type="ECO:0000313" key="19">
    <source>
        <dbReference type="Proteomes" id="UP000095038"/>
    </source>
</evidence>
<dbReference type="GeneID" id="30965350"/>